<dbReference type="AlphaFoldDB" id="A0AAN7NMF4"/>
<reference evidence="1 2" key="1">
    <citation type="journal article" date="2023" name="J. Hered.">
        <title>Chromosome-level genome of the wood stork (Mycteria americana) provides insight into avian chromosome evolution.</title>
        <authorList>
            <person name="Flamio R. Jr."/>
            <person name="Ramstad K.M."/>
        </authorList>
    </citation>
    <scope>NUCLEOTIDE SEQUENCE [LARGE SCALE GENOMIC DNA]</scope>
    <source>
        <strain evidence="1">JAX WOST 10</strain>
    </source>
</reference>
<evidence type="ECO:0000313" key="1">
    <source>
        <dbReference type="EMBL" id="KAK4827049.1"/>
    </source>
</evidence>
<gene>
    <name evidence="1" type="ORF">QYF61_013233</name>
</gene>
<protein>
    <submittedName>
        <fullName evidence="1">Uncharacterized protein</fullName>
    </submittedName>
</protein>
<dbReference type="EMBL" id="JAUNZN010000002">
    <property type="protein sequence ID" value="KAK4827049.1"/>
    <property type="molecule type" value="Genomic_DNA"/>
</dbReference>
<name>A0AAN7NMF4_MYCAM</name>
<sequence>MENADSTRGEKPIGVVKHWSRLPRVVVELLYFGDIENSAVLSALTVPSAFSVLAEASVKHFISSMGSGQMPQSFGTSVLCLTGEAHPRGSPISLKLELAACV</sequence>
<accession>A0AAN7NMF4</accession>
<dbReference type="Proteomes" id="UP001333110">
    <property type="component" value="Unassembled WGS sequence"/>
</dbReference>
<keyword evidence="2" id="KW-1185">Reference proteome</keyword>
<proteinExistence type="predicted"/>
<comment type="caution">
    <text evidence="1">The sequence shown here is derived from an EMBL/GenBank/DDBJ whole genome shotgun (WGS) entry which is preliminary data.</text>
</comment>
<organism evidence="1 2">
    <name type="scientific">Mycteria americana</name>
    <name type="common">Wood stork</name>
    <dbReference type="NCBI Taxonomy" id="33587"/>
    <lineage>
        <taxon>Eukaryota</taxon>
        <taxon>Metazoa</taxon>
        <taxon>Chordata</taxon>
        <taxon>Craniata</taxon>
        <taxon>Vertebrata</taxon>
        <taxon>Euteleostomi</taxon>
        <taxon>Archelosauria</taxon>
        <taxon>Archosauria</taxon>
        <taxon>Dinosauria</taxon>
        <taxon>Saurischia</taxon>
        <taxon>Theropoda</taxon>
        <taxon>Coelurosauria</taxon>
        <taxon>Aves</taxon>
        <taxon>Neognathae</taxon>
        <taxon>Neoaves</taxon>
        <taxon>Aequornithes</taxon>
        <taxon>Ciconiiformes</taxon>
        <taxon>Ciconiidae</taxon>
        <taxon>Mycteria</taxon>
    </lineage>
</organism>
<evidence type="ECO:0000313" key="2">
    <source>
        <dbReference type="Proteomes" id="UP001333110"/>
    </source>
</evidence>